<dbReference type="EMBL" id="AYYC01000705">
    <property type="protein sequence ID" value="ETK04067.1"/>
    <property type="molecule type" value="Genomic_DNA"/>
</dbReference>
<comment type="caution">
    <text evidence="2">The sequence shown here is derived from an EMBL/GenBank/DDBJ whole genome shotgun (WGS) entry which is preliminary data.</text>
</comment>
<protein>
    <submittedName>
        <fullName evidence="2">Uncharacterized protein</fullName>
    </submittedName>
</protein>
<keyword evidence="1" id="KW-0812">Transmembrane</keyword>
<name>W2CC60_9BACT</name>
<accession>W2CC60</accession>
<reference evidence="2 3" key="1">
    <citation type="submission" date="2013-11" db="EMBL/GenBank/DDBJ databases">
        <title>Single cell genomics of uncultured Tannerella BU063 (oral taxon 286).</title>
        <authorList>
            <person name="Beall C.J."/>
            <person name="Campbell A.G."/>
            <person name="Griffen A.L."/>
            <person name="Podar M."/>
            <person name="Leys E.J."/>
        </authorList>
    </citation>
    <scope>NUCLEOTIDE SEQUENCE [LARGE SCALE GENOMIC DNA]</scope>
    <source>
        <strain evidence="2">Cell 5</strain>
    </source>
</reference>
<keyword evidence="1" id="KW-0472">Membrane</keyword>
<proteinExistence type="predicted"/>
<feature type="transmembrane region" description="Helical" evidence="1">
    <location>
        <begin position="49"/>
        <end position="73"/>
    </location>
</feature>
<dbReference type="PATRIC" id="fig|1410950.3.peg.1602"/>
<organism evidence="2 3">
    <name type="scientific">Tannerella sp. oral taxon BU063 isolate Cell 5</name>
    <dbReference type="NCBI Taxonomy" id="1410950"/>
    <lineage>
        <taxon>Bacteria</taxon>
        <taxon>Pseudomonadati</taxon>
        <taxon>Bacteroidota</taxon>
        <taxon>Bacteroidia</taxon>
        <taxon>Bacteroidales</taxon>
        <taxon>Tannerellaceae</taxon>
        <taxon>Tannerella</taxon>
    </lineage>
</organism>
<keyword evidence="1" id="KW-1133">Transmembrane helix</keyword>
<dbReference type="AlphaFoldDB" id="W2CC60"/>
<gene>
    <name evidence="2" type="ORF">T229_10915</name>
</gene>
<evidence type="ECO:0000313" key="3">
    <source>
        <dbReference type="Proteomes" id="UP000018872"/>
    </source>
</evidence>
<feature type="transmembrane region" description="Helical" evidence="1">
    <location>
        <begin position="6"/>
        <end position="28"/>
    </location>
</feature>
<dbReference type="Proteomes" id="UP000018872">
    <property type="component" value="Unassembled WGS sequence"/>
</dbReference>
<evidence type="ECO:0000256" key="1">
    <source>
        <dbReference type="SAM" id="Phobius"/>
    </source>
</evidence>
<evidence type="ECO:0000313" key="2">
    <source>
        <dbReference type="EMBL" id="ETK04067.1"/>
    </source>
</evidence>
<sequence length="78" mass="8619">MNSTRIAVKIAVVAIAAVINHYSLKGIYRLIVRDMRDTFREPGDISKAALINMAFIMLNDLASLIALACILLESEKVE</sequence>